<evidence type="ECO:0000313" key="11">
    <source>
        <dbReference type="EMBL" id="MDR6891828.1"/>
    </source>
</evidence>
<dbReference type="Pfam" id="PF07690">
    <property type="entry name" value="MFS_1"/>
    <property type="match status" value="1"/>
</dbReference>
<dbReference type="RefSeq" id="WP_309850065.1">
    <property type="nucleotide sequence ID" value="NZ_BAAAIU010000044.1"/>
</dbReference>
<comment type="caution">
    <text evidence="11">The sequence shown here is derived from an EMBL/GenBank/DDBJ whole genome shotgun (WGS) entry which is preliminary data.</text>
</comment>
<dbReference type="Gene3D" id="1.20.1250.20">
    <property type="entry name" value="MFS general substrate transporter like domains"/>
    <property type="match status" value="1"/>
</dbReference>
<dbReference type="PANTHER" id="PTHR42718:SF42">
    <property type="entry name" value="EXPORT PROTEIN"/>
    <property type="match status" value="1"/>
</dbReference>
<proteinExistence type="inferred from homology"/>
<feature type="transmembrane region" description="Helical" evidence="9">
    <location>
        <begin position="281"/>
        <end position="304"/>
    </location>
</feature>
<dbReference type="AlphaFoldDB" id="A0AAE3YDF7"/>
<feature type="transmembrane region" description="Helical" evidence="9">
    <location>
        <begin position="238"/>
        <end position="260"/>
    </location>
</feature>
<sequence>MSAAQPTAPPSTVEVSESSANAALWALLIGFFMILVDSTIVTTAMPAVMHSLRTDINGVVWVTSAYLLAYAVPLLITGRLGDRFGAKRLYLTGLAVFTAASLWCGLAPDIGQLIVARVFQGLGAAIMTPQTMAIITRVFPPHKRGAAMGIWGATAGVATLVGPILGGVLVDTLGWEWIFFVNVPVGVFAFWRALRAVPSLPTSRHAFDWLGVALSAAGMFLLTFGIQEGKAHEWGTLTGFITIPLVIGAGAVIMGVFVVWQAVNRRQPLVPLRLFNVRNFSLGNAAIFFVGLFVTSMAFPIMIYMQNVRGLTPTQAALMLAPMAVVSGVLAPLVGRRLATARPGTYAAFGAGMNALGLFLYSWQMKPETPLWVFLVIAAVMGVGSGFMWAPLSMGTTSALSRHETGAGSGVYNAVRQFGAVLGSALIAVLMESRIAEQMNELAASMPPEARAHAAGAAAGGEGALMGGVLPDALHGAFSTALGQSLLAPAIAALGAAVIAVFMNRPKAPTPPPGGALSVAGGAGAAAEPRRP</sequence>
<keyword evidence="12" id="KW-1185">Reference proteome</keyword>
<feature type="domain" description="Major facilitator superfamily (MFS) profile" evidence="10">
    <location>
        <begin position="23"/>
        <end position="507"/>
    </location>
</feature>
<feature type="transmembrane region" description="Helical" evidence="9">
    <location>
        <begin position="89"/>
        <end position="108"/>
    </location>
</feature>
<feature type="transmembrane region" description="Helical" evidence="9">
    <location>
        <begin position="114"/>
        <end position="135"/>
    </location>
</feature>
<evidence type="ECO:0000256" key="6">
    <source>
        <dbReference type="ARBA" id="ARBA00022989"/>
    </source>
</evidence>
<feature type="transmembrane region" description="Helical" evidence="9">
    <location>
        <begin position="206"/>
        <end position="226"/>
    </location>
</feature>
<evidence type="ECO:0000256" key="4">
    <source>
        <dbReference type="ARBA" id="ARBA00022475"/>
    </source>
</evidence>
<feature type="transmembrane region" description="Helical" evidence="9">
    <location>
        <begin position="346"/>
        <end position="365"/>
    </location>
</feature>
<dbReference type="GO" id="GO:0022857">
    <property type="term" value="F:transmembrane transporter activity"/>
    <property type="evidence" value="ECO:0007669"/>
    <property type="project" value="InterPro"/>
</dbReference>
<reference evidence="11" key="1">
    <citation type="submission" date="2023-07" db="EMBL/GenBank/DDBJ databases">
        <title>Sequencing the genomes of 1000 actinobacteria strains.</title>
        <authorList>
            <person name="Klenk H.-P."/>
        </authorList>
    </citation>
    <scope>NUCLEOTIDE SEQUENCE</scope>
    <source>
        <strain evidence="11">DSM 13988</strain>
    </source>
</reference>
<dbReference type="EMBL" id="JAVDUI010000001">
    <property type="protein sequence ID" value="MDR6891828.1"/>
    <property type="molecule type" value="Genomic_DNA"/>
</dbReference>
<evidence type="ECO:0000256" key="2">
    <source>
        <dbReference type="ARBA" id="ARBA00008537"/>
    </source>
</evidence>
<dbReference type="Proteomes" id="UP001247307">
    <property type="component" value="Unassembled WGS sequence"/>
</dbReference>
<keyword evidence="7 9" id="KW-0472">Membrane</keyword>
<feature type="transmembrane region" description="Helical" evidence="9">
    <location>
        <begin position="59"/>
        <end position="77"/>
    </location>
</feature>
<dbReference type="PANTHER" id="PTHR42718">
    <property type="entry name" value="MAJOR FACILITATOR SUPERFAMILY MULTIDRUG TRANSPORTER MFSC"/>
    <property type="match status" value="1"/>
</dbReference>
<dbReference type="InterPro" id="IPR036259">
    <property type="entry name" value="MFS_trans_sf"/>
</dbReference>
<comment type="subcellular location">
    <subcellularLocation>
        <location evidence="1">Cell membrane</location>
        <topology evidence="1">Multi-pass membrane protein</topology>
    </subcellularLocation>
</comment>
<dbReference type="InterPro" id="IPR020846">
    <property type="entry name" value="MFS_dom"/>
</dbReference>
<keyword evidence="6 9" id="KW-1133">Transmembrane helix</keyword>
<protein>
    <submittedName>
        <fullName evidence="11">EmrB/QacA subfamily drug resistance transporter</fullName>
    </submittedName>
</protein>
<evidence type="ECO:0000256" key="1">
    <source>
        <dbReference type="ARBA" id="ARBA00004651"/>
    </source>
</evidence>
<organism evidence="11 12">
    <name type="scientific">Falsarthrobacter nasiphocae</name>
    <dbReference type="NCBI Taxonomy" id="189863"/>
    <lineage>
        <taxon>Bacteria</taxon>
        <taxon>Bacillati</taxon>
        <taxon>Actinomycetota</taxon>
        <taxon>Actinomycetes</taxon>
        <taxon>Micrococcales</taxon>
        <taxon>Micrococcaceae</taxon>
        <taxon>Falsarthrobacter</taxon>
    </lineage>
</organism>
<evidence type="ECO:0000256" key="8">
    <source>
        <dbReference type="SAM" id="MobiDB-lite"/>
    </source>
</evidence>
<feature type="transmembrane region" description="Helical" evidence="9">
    <location>
        <begin position="481"/>
        <end position="503"/>
    </location>
</feature>
<feature type="region of interest" description="Disordered" evidence="8">
    <location>
        <begin position="509"/>
        <end position="532"/>
    </location>
</feature>
<feature type="transmembrane region" description="Helical" evidence="9">
    <location>
        <begin position="175"/>
        <end position="194"/>
    </location>
</feature>
<dbReference type="SUPFAM" id="SSF103473">
    <property type="entry name" value="MFS general substrate transporter"/>
    <property type="match status" value="1"/>
</dbReference>
<dbReference type="InterPro" id="IPR011701">
    <property type="entry name" value="MFS"/>
</dbReference>
<dbReference type="GO" id="GO:0005886">
    <property type="term" value="C:plasma membrane"/>
    <property type="evidence" value="ECO:0007669"/>
    <property type="project" value="UniProtKB-SubCell"/>
</dbReference>
<dbReference type="PROSITE" id="PS50850">
    <property type="entry name" value="MFS"/>
    <property type="match status" value="1"/>
</dbReference>
<evidence type="ECO:0000256" key="3">
    <source>
        <dbReference type="ARBA" id="ARBA00022448"/>
    </source>
</evidence>
<keyword evidence="5 9" id="KW-0812">Transmembrane</keyword>
<gene>
    <name evidence="11" type="ORF">J2S35_000768</name>
</gene>
<comment type="similarity">
    <text evidence="2">Belongs to the major facilitator superfamily. EmrB family.</text>
</comment>
<dbReference type="CDD" id="cd17503">
    <property type="entry name" value="MFS_LmrB_MDR_like"/>
    <property type="match status" value="1"/>
</dbReference>
<evidence type="ECO:0000256" key="9">
    <source>
        <dbReference type="SAM" id="Phobius"/>
    </source>
</evidence>
<dbReference type="NCBIfam" id="TIGR00711">
    <property type="entry name" value="efflux_EmrB"/>
    <property type="match status" value="1"/>
</dbReference>
<dbReference type="FunFam" id="1.20.1720.10:FF:000021">
    <property type="entry name" value="Drug resistance transporter, EmrB/QacA subfamily"/>
    <property type="match status" value="1"/>
</dbReference>
<feature type="transmembrane region" description="Helical" evidence="9">
    <location>
        <begin position="316"/>
        <end position="334"/>
    </location>
</feature>
<feature type="transmembrane region" description="Helical" evidence="9">
    <location>
        <begin position="24"/>
        <end position="47"/>
    </location>
</feature>
<keyword evidence="4" id="KW-1003">Cell membrane</keyword>
<evidence type="ECO:0000313" key="12">
    <source>
        <dbReference type="Proteomes" id="UP001247307"/>
    </source>
</evidence>
<name>A0AAE3YDF7_9MICC</name>
<keyword evidence="3" id="KW-0813">Transport</keyword>
<dbReference type="PRINTS" id="PR01036">
    <property type="entry name" value="TCRTETB"/>
</dbReference>
<feature type="transmembrane region" description="Helical" evidence="9">
    <location>
        <begin position="147"/>
        <end position="169"/>
    </location>
</feature>
<accession>A0AAE3YDF7</accession>
<dbReference type="InterPro" id="IPR004638">
    <property type="entry name" value="EmrB-like"/>
</dbReference>
<evidence type="ECO:0000259" key="10">
    <source>
        <dbReference type="PROSITE" id="PS50850"/>
    </source>
</evidence>
<feature type="transmembrane region" description="Helical" evidence="9">
    <location>
        <begin position="371"/>
        <end position="390"/>
    </location>
</feature>
<evidence type="ECO:0000256" key="5">
    <source>
        <dbReference type="ARBA" id="ARBA00022692"/>
    </source>
</evidence>
<evidence type="ECO:0000256" key="7">
    <source>
        <dbReference type="ARBA" id="ARBA00023136"/>
    </source>
</evidence>
<dbReference type="Gene3D" id="1.20.1720.10">
    <property type="entry name" value="Multidrug resistance protein D"/>
    <property type="match status" value="1"/>
</dbReference>